<evidence type="ECO:0008006" key="3">
    <source>
        <dbReference type="Google" id="ProtNLM"/>
    </source>
</evidence>
<accession>A0AAN7DEE9</accession>
<name>A0AAN7DEE9_9FUNG</name>
<dbReference type="AlphaFoldDB" id="A0AAN7DEE9"/>
<dbReference type="GeneID" id="89954250"/>
<gene>
    <name evidence="1" type="ORF">ATC70_010564</name>
</gene>
<dbReference type="InterPro" id="IPR027417">
    <property type="entry name" value="P-loop_NTPase"/>
</dbReference>
<dbReference type="PANTHER" id="PTHR36978:SF4">
    <property type="entry name" value="P-LOOP CONTAINING NUCLEOSIDE TRIPHOSPHATE HYDROLASE PROTEIN"/>
    <property type="match status" value="1"/>
</dbReference>
<protein>
    <recommendedName>
        <fullName evidence="3">Sulfotransferase</fullName>
    </recommendedName>
</protein>
<dbReference type="RefSeq" id="XP_064682279.1">
    <property type="nucleotide sequence ID" value="XM_064829777.1"/>
</dbReference>
<organism evidence="1 2">
    <name type="scientific">Mucor velutinosus</name>
    <dbReference type="NCBI Taxonomy" id="708070"/>
    <lineage>
        <taxon>Eukaryota</taxon>
        <taxon>Fungi</taxon>
        <taxon>Fungi incertae sedis</taxon>
        <taxon>Mucoromycota</taxon>
        <taxon>Mucoromycotina</taxon>
        <taxon>Mucoromycetes</taxon>
        <taxon>Mucorales</taxon>
        <taxon>Mucorineae</taxon>
        <taxon>Mucoraceae</taxon>
        <taxon>Mucor</taxon>
    </lineage>
</organism>
<dbReference type="Gene3D" id="3.40.50.300">
    <property type="entry name" value="P-loop containing nucleotide triphosphate hydrolases"/>
    <property type="match status" value="1"/>
</dbReference>
<evidence type="ECO:0000313" key="1">
    <source>
        <dbReference type="EMBL" id="KAK4515613.1"/>
    </source>
</evidence>
<proteinExistence type="predicted"/>
<comment type="caution">
    <text evidence="1">The sequence shown here is derived from an EMBL/GenBank/DDBJ whole genome shotgun (WGS) entry which is preliminary data.</text>
</comment>
<dbReference type="PANTHER" id="PTHR36978">
    <property type="entry name" value="P-LOOP CONTAINING NUCLEOTIDE TRIPHOSPHATE HYDROLASE"/>
    <property type="match status" value="1"/>
</dbReference>
<dbReference type="EMBL" id="JASEJX010000014">
    <property type="protein sequence ID" value="KAK4515613.1"/>
    <property type="molecule type" value="Genomic_DNA"/>
</dbReference>
<dbReference type="Pfam" id="PF17784">
    <property type="entry name" value="Sulfotransfer_4"/>
    <property type="match status" value="1"/>
</dbReference>
<dbReference type="Proteomes" id="UP001304243">
    <property type="component" value="Unassembled WGS sequence"/>
</dbReference>
<evidence type="ECO:0000313" key="2">
    <source>
        <dbReference type="Proteomes" id="UP001304243"/>
    </source>
</evidence>
<sequence length="114" mass="13125">MDPVDPTAPFWLDLHVKYPRAKIILTVRDADSWYILAKNTIASYQQHSDNQADPNHPCFKMAPMAQVTCLDGRLKDAEVFSRQQEMKQVFLNYNEQVKRVVPADQLFVMELGEG</sequence>
<reference evidence="1 2" key="1">
    <citation type="submission" date="2022-11" db="EMBL/GenBank/DDBJ databases">
        <title>Mucor velutinosus strain NIH1002 WGS.</title>
        <authorList>
            <person name="Subramanian P."/>
            <person name="Mullikin J.C."/>
            <person name="Segre J.A."/>
            <person name="Zelazny A.M."/>
        </authorList>
    </citation>
    <scope>NUCLEOTIDE SEQUENCE [LARGE SCALE GENOMIC DNA]</scope>
    <source>
        <strain evidence="1 2">NIH1002</strain>
    </source>
</reference>
<dbReference type="InterPro" id="IPR040632">
    <property type="entry name" value="Sulfotransfer_4"/>
</dbReference>
<keyword evidence="2" id="KW-1185">Reference proteome</keyword>